<dbReference type="KEGG" id="ncon:LC1Nh_0344"/>
<organism evidence="1 2">
    <name type="scientific">Candidatus Nanohalobium constans</name>
    <dbReference type="NCBI Taxonomy" id="2565781"/>
    <lineage>
        <taxon>Archaea</taxon>
        <taxon>Candidatus Nanohalarchaeota</taxon>
        <taxon>Candidatus Nanohalobia</taxon>
        <taxon>Candidatus Nanohalobiales</taxon>
        <taxon>Candidatus Nanohalobiaceae</taxon>
        <taxon>Candidatus Nanohalobium</taxon>
    </lineage>
</organism>
<dbReference type="EMBL" id="CP040089">
    <property type="protein sequence ID" value="QGA80245.1"/>
    <property type="molecule type" value="Genomic_DNA"/>
</dbReference>
<reference evidence="2" key="1">
    <citation type="submission" date="2019-05" db="EMBL/GenBank/DDBJ databases">
        <title>Candidatus Nanohalobium constans, a novel model system to study the DPANN nano-sized archaea: genomic and physiological characterization of a nanoarchaeon co-cultured with its chitinotrophic host.</title>
        <authorList>
            <person name="La Cono V."/>
            <person name="Arcadi E."/>
            <person name="Crisafi F."/>
            <person name="Denaro R."/>
            <person name="La Spada G."/>
            <person name="Messina E."/>
            <person name="Smedile F."/>
            <person name="Toshchakov S.V."/>
            <person name="Shevchenko M.A."/>
            <person name="Golyshin P.N."/>
            <person name="Golyshina O.V."/>
            <person name="Ferrer M."/>
            <person name="Rohde M."/>
            <person name="Mushegian A."/>
            <person name="Sorokin D.Y."/>
            <person name="Giuliano L."/>
            <person name="Yakimov M.M."/>
        </authorList>
    </citation>
    <scope>NUCLEOTIDE SEQUENCE [LARGE SCALE GENOMIC DNA]</scope>
    <source>
        <strain evidence="2">LC1Nh</strain>
    </source>
</reference>
<dbReference type="RefSeq" id="WP_153549983.1">
    <property type="nucleotide sequence ID" value="NZ_CP040089.1"/>
</dbReference>
<name>A0A5Q0UH18_9ARCH</name>
<gene>
    <name evidence="1" type="ORF">LC1Nh_0344</name>
</gene>
<evidence type="ECO:0000313" key="1">
    <source>
        <dbReference type="EMBL" id="QGA80245.1"/>
    </source>
</evidence>
<dbReference type="AlphaFoldDB" id="A0A5Q0UH18"/>
<protein>
    <submittedName>
        <fullName evidence="1">Uncharacterized protein</fullName>
    </submittedName>
</protein>
<sequence>MSWKQLFSGTSHEAFRALEADGTIKARTKDAEAQTRYLWFSGDFSDAAEYAGTNPRGVTGETKIVLDISVPEDEIEDTWAEKTGYSDTTLTRDFQHPEYFRADSYSASWVEGYWKIDELPMGIPRKEDFQYVTLEK</sequence>
<proteinExistence type="predicted"/>
<evidence type="ECO:0000313" key="2">
    <source>
        <dbReference type="Proteomes" id="UP000377803"/>
    </source>
</evidence>
<dbReference type="Proteomes" id="UP000377803">
    <property type="component" value="Chromosome"/>
</dbReference>
<accession>A0A5Q0UH18</accession>
<dbReference type="GeneID" id="42364727"/>
<keyword evidence="2" id="KW-1185">Reference proteome</keyword>